<dbReference type="RefSeq" id="WP_259612206.1">
    <property type="nucleotide sequence ID" value="NZ_CP091139.2"/>
</dbReference>
<organism evidence="2 3">
    <name type="scientific">Microbacterium elymi</name>
    <dbReference type="NCBI Taxonomy" id="2909587"/>
    <lineage>
        <taxon>Bacteria</taxon>
        <taxon>Bacillati</taxon>
        <taxon>Actinomycetota</taxon>
        <taxon>Actinomycetes</taxon>
        <taxon>Micrococcales</taxon>
        <taxon>Microbacteriaceae</taxon>
        <taxon>Microbacterium</taxon>
    </lineage>
</organism>
<accession>A0ABY5NKB1</accession>
<evidence type="ECO:0000313" key="3">
    <source>
        <dbReference type="Proteomes" id="UP001054811"/>
    </source>
</evidence>
<feature type="compositionally biased region" description="Polar residues" evidence="1">
    <location>
        <begin position="1"/>
        <end position="17"/>
    </location>
</feature>
<evidence type="ECO:0000256" key="1">
    <source>
        <dbReference type="SAM" id="MobiDB-lite"/>
    </source>
</evidence>
<evidence type="ECO:0000313" key="2">
    <source>
        <dbReference type="EMBL" id="UUT35597.1"/>
    </source>
</evidence>
<keyword evidence="3" id="KW-1185">Reference proteome</keyword>
<reference evidence="2" key="1">
    <citation type="submission" date="2022-01" db="EMBL/GenBank/DDBJ databases">
        <title>Microbacterium eymi and Microbacterium rhizovicinus sp. nov., isolated from the rhizospheric soil of Elymus tsukushiensis, a plant native to the Dokdo Islands, Republic of Korea.</title>
        <authorList>
            <person name="Hwang Y.J."/>
        </authorList>
    </citation>
    <scope>NUCLEOTIDE SEQUENCE</scope>
    <source>
        <strain evidence="2">KUDC0405</strain>
    </source>
</reference>
<proteinExistence type="predicted"/>
<feature type="region of interest" description="Disordered" evidence="1">
    <location>
        <begin position="1"/>
        <end position="47"/>
    </location>
</feature>
<gene>
    <name evidence="2" type="ORF">L2X98_20050</name>
</gene>
<name>A0ABY5NKB1_9MICO</name>
<sequence length="67" mass="6764">MAAVSTASSSELGTSRAVTGVHHRCSSPVVAGPADSQRVAPVRGSENSQPLTITVTASATENGCRVR</sequence>
<protein>
    <submittedName>
        <fullName evidence="2">Uncharacterized protein</fullName>
    </submittedName>
</protein>
<dbReference type="Proteomes" id="UP001054811">
    <property type="component" value="Chromosome"/>
</dbReference>
<dbReference type="EMBL" id="CP091139">
    <property type="protein sequence ID" value="UUT35597.1"/>
    <property type="molecule type" value="Genomic_DNA"/>
</dbReference>